<dbReference type="PROSITE" id="PS51009">
    <property type="entry name" value="CYTCII"/>
    <property type="match status" value="1"/>
</dbReference>
<dbReference type="InterPro" id="IPR010980">
    <property type="entry name" value="Cyt_c/b562"/>
</dbReference>
<keyword evidence="4" id="KW-0249">Electron transport</keyword>
<feature type="signal peptide" evidence="8">
    <location>
        <begin position="1"/>
        <end position="25"/>
    </location>
</feature>
<protein>
    <submittedName>
        <fullName evidence="9">Cytochrome c556</fullName>
    </submittedName>
</protein>
<comment type="PTM">
    <text evidence="7">Binds 1 heme group per subunit.</text>
</comment>
<dbReference type="GO" id="GO:0005506">
    <property type="term" value="F:iron ion binding"/>
    <property type="evidence" value="ECO:0007669"/>
    <property type="project" value="InterPro"/>
</dbReference>
<dbReference type="GO" id="GO:0022900">
    <property type="term" value="P:electron transport chain"/>
    <property type="evidence" value="ECO:0007669"/>
    <property type="project" value="InterPro"/>
</dbReference>
<keyword evidence="5 6" id="KW-0408">Iron</keyword>
<keyword evidence="8" id="KW-0732">Signal</keyword>
<reference evidence="9 10" key="1">
    <citation type="submission" date="2016-10" db="EMBL/GenBank/DDBJ databases">
        <authorList>
            <person name="de Groot N.N."/>
        </authorList>
    </citation>
    <scope>NUCLEOTIDE SEQUENCE [LARGE SCALE GENOMIC DNA]</scope>
    <source>
        <strain evidence="9 10">DSM 2698</strain>
    </source>
</reference>
<dbReference type="InterPro" id="IPR012127">
    <property type="entry name" value="Cyt_c_prime"/>
</dbReference>
<dbReference type="Gene3D" id="1.20.120.10">
    <property type="entry name" value="Cytochrome c/b562"/>
    <property type="match status" value="1"/>
</dbReference>
<evidence type="ECO:0000256" key="3">
    <source>
        <dbReference type="ARBA" id="ARBA00022723"/>
    </source>
</evidence>
<feature type="chain" id="PRO_5011637303" evidence="8">
    <location>
        <begin position="26"/>
        <end position="159"/>
    </location>
</feature>
<organism evidence="9 10">
    <name type="scientific">Afifella marina DSM 2698</name>
    <dbReference type="NCBI Taxonomy" id="1120955"/>
    <lineage>
        <taxon>Bacteria</taxon>
        <taxon>Pseudomonadati</taxon>
        <taxon>Pseudomonadota</taxon>
        <taxon>Alphaproteobacteria</taxon>
        <taxon>Hyphomicrobiales</taxon>
        <taxon>Afifellaceae</taxon>
        <taxon>Afifella</taxon>
    </lineage>
</organism>
<dbReference type="PIRSF" id="PIRSF000027">
    <property type="entry name" value="Cytc_c_prime"/>
    <property type="match status" value="1"/>
</dbReference>
<accession>A0A1G5MFF9</accession>
<dbReference type="SUPFAM" id="SSF47175">
    <property type="entry name" value="Cytochromes"/>
    <property type="match status" value="1"/>
</dbReference>
<dbReference type="GO" id="GO:0009055">
    <property type="term" value="F:electron transfer activity"/>
    <property type="evidence" value="ECO:0007669"/>
    <property type="project" value="InterPro"/>
</dbReference>
<name>A0A1G5MFF9_AFIMA</name>
<sequence length="159" mass="16502">MLRSISLAIAGALTAASVAGFAAHAQDAASGTAGTDDPIKTRQTIMESFGASAKVGGGMIKGEIPYNPAVGQLVLATLDAGAHTFGHYFPEGSDTGDTEASPKIWQDMEGFHAKIGDLQEATAAAVKAKPQDLDAFKATFGKVAKNCKSCHEDYRVEKD</sequence>
<dbReference type="RefSeq" id="WP_092809343.1">
    <property type="nucleotide sequence ID" value="NZ_FMVW01000001.1"/>
</dbReference>
<evidence type="ECO:0000313" key="9">
    <source>
        <dbReference type="EMBL" id="SCZ23584.1"/>
    </source>
</evidence>
<evidence type="ECO:0000256" key="4">
    <source>
        <dbReference type="ARBA" id="ARBA00022982"/>
    </source>
</evidence>
<evidence type="ECO:0000256" key="1">
    <source>
        <dbReference type="ARBA" id="ARBA00022448"/>
    </source>
</evidence>
<dbReference type="InterPro" id="IPR002321">
    <property type="entry name" value="Cyt_c_II"/>
</dbReference>
<evidence type="ECO:0000256" key="7">
    <source>
        <dbReference type="PIRSR" id="PIRSR000027-2"/>
    </source>
</evidence>
<feature type="binding site" description="axial binding residue" evidence="6">
    <location>
        <position position="151"/>
    </location>
    <ligand>
        <name>heme c</name>
        <dbReference type="ChEBI" id="CHEBI:61717"/>
    </ligand>
    <ligandPart>
        <name>Fe</name>
        <dbReference type="ChEBI" id="CHEBI:18248"/>
    </ligandPart>
</feature>
<evidence type="ECO:0000313" key="10">
    <source>
        <dbReference type="Proteomes" id="UP000199347"/>
    </source>
</evidence>
<dbReference type="STRING" id="1120955.SAMN03080610_00563"/>
<keyword evidence="3 6" id="KW-0479">Metal-binding</keyword>
<keyword evidence="2 7" id="KW-0349">Heme</keyword>
<keyword evidence="1" id="KW-0813">Transport</keyword>
<dbReference type="GO" id="GO:0020037">
    <property type="term" value="F:heme binding"/>
    <property type="evidence" value="ECO:0007669"/>
    <property type="project" value="InterPro"/>
</dbReference>
<feature type="binding site" description="covalent" evidence="7">
    <location>
        <position position="147"/>
    </location>
    <ligand>
        <name>heme c</name>
        <dbReference type="ChEBI" id="CHEBI:61717"/>
    </ligand>
</feature>
<proteinExistence type="predicted"/>
<evidence type="ECO:0000256" key="8">
    <source>
        <dbReference type="SAM" id="SignalP"/>
    </source>
</evidence>
<dbReference type="EMBL" id="FMVW01000001">
    <property type="protein sequence ID" value="SCZ23584.1"/>
    <property type="molecule type" value="Genomic_DNA"/>
</dbReference>
<evidence type="ECO:0000256" key="2">
    <source>
        <dbReference type="ARBA" id="ARBA00022617"/>
    </source>
</evidence>
<dbReference type="OrthoDB" id="9811729at2"/>
<keyword evidence="10" id="KW-1185">Reference proteome</keyword>
<evidence type="ECO:0000256" key="6">
    <source>
        <dbReference type="PIRSR" id="PIRSR000027-1"/>
    </source>
</evidence>
<evidence type="ECO:0000256" key="5">
    <source>
        <dbReference type="ARBA" id="ARBA00023004"/>
    </source>
</evidence>
<dbReference type="Proteomes" id="UP000199347">
    <property type="component" value="Unassembled WGS sequence"/>
</dbReference>
<gene>
    <name evidence="9" type="ORF">SAMN03080610_00563</name>
</gene>
<dbReference type="Pfam" id="PF01322">
    <property type="entry name" value="Cytochrom_C_2"/>
    <property type="match status" value="1"/>
</dbReference>
<feature type="binding site" description="covalent" evidence="7">
    <location>
        <position position="150"/>
    </location>
    <ligand>
        <name>heme c</name>
        <dbReference type="ChEBI" id="CHEBI:61717"/>
    </ligand>
</feature>
<dbReference type="GO" id="GO:0042597">
    <property type="term" value="C:periplasmic space"/>
    <property type="evidence" value="ECO:0007669"/>
    <property type="project" value="InterPro"/>
</dbReference>
<dbReference type="AlphaFoldDB" id="A0A1G5MFF9"/>